<protein>
    <submittedName>
        <fullName evidence="2">Uncharacterized protein</fullName>
    </submittedName>
</protein>
<dbReference type="AlphaFoldDB" id="A0A512D9V9"/>
<dbReference type="EMBL" id="BJYY01000006">
    <property type="protein sequence ID" value="GEO33278.1"/>
    <property type="molecule type" value="Genomic_DNA"/>
</dbReference>
<comment type="caution">
    <text evidence="2">The sequence shown here is derived from an EMBL/GenBank/DDBJ whole genome shotgun (WGS) entry which is preliminary data.</text>
</comment>
<evidence type="ECO:0000256" key="1">
    <source>
        <dbReference type="SAM" id="MobiDB-lite"/>
    </source>
</evidence>
<reference evidence="2 3" key="1">
    <citation type="submission" date="2019-07" db="EMBL/GenBank/DDBJ databases">
        <title>Whole genome shotgun sequence of Cellulomonas aerilata NBRC 106308.</title>
        <authorList>
            <person name="Hosoyama A."/>
            <person name="Uohara A."/>
            <person name="Ohji S."/>
            <person name="Ichikawa N."/>
        </authorList>
    </citation>
    <scope>NUCLEOTIDE SEQUENCE [LARGE SCALE GENOMIC DNA]</scope>
    <source>
        <strain evidence="2 3">NBRC 106308</strain>
    </source>
</reference>
<accession>A0A512D9V9</accession>
<evidence type="ECO:0000313" key="3">
    <source>
        <dbReference type="Proteomes" id="UP000321181"/>
    </source>
</evidence>
<gene>
    <name evidence="2" type="ORF">CAE01nite_10030</name>
</gene>
<feature type="region of interest" description="Disordered" evidence="1">
    <location>
        <begin position="1"/>
        <end position="76"/>
    </location>
</feature>
<evidence type="ECO:0000313" key="2">
    <source>
        <dbReference type="EMBL" id="GEO33278.1"/>
    </source>
</evidence>
<proteinExistence type="predicted"/>
<keyword evidence="3" id="KW-1185">Reference proteome</keyword>
<dbReference type="OrthoDB" id="5149983at2"/>
<name>A0A512D9V9_9CELL</name>
<organism evidence="2 3">
    <name type="scientific">Cellulomonas aerilata</name>
    <dbReference type="NCBI Taxonomy" id="515326"/>
    <lineage>
        <taxon>Bacteria</taxon>
        <taxon>Bacillati</taxon>
        <taxon>Actinomycetota</taxon>
        <taxon>Actinomycetes</taxon>
        <taxon>Micrococcales</taxon>
        <taxon>Cellulomonadaceae</taxon>
        <taxon>Cellulomonas</taxon>
    </lineage>
</organism>
<sequence length="76" mass="7956">MSSTDPFLPGAHRDDTIAAADPGVGAPQTAPGFGVEGEDPDIAQSQERDRAASDGPVDLPQDVPFRTPDPDDVSRR</sequence>
<dbReference type="RefSeq" id="WP_146900898.1">
    <property type="nucleotide sequence ID" value="NZ_BAAARM010000002.1"/>
</dbReference>
<dbReference type="Proteomes" id="UP000321181">
    <property type="component" value="Unassembled WGS sequence"/>
</dbReference>